<dbReference type="RefSeq" id="WP_209811603.1">
    <property type="nucleotide sequence ID" value="NZ_JAGGKT010000012.1"/>
</dbReference>
<dbReference type="InterPro" id="IPR007462">
    <property type="entry name" value="COV1-like"/>
</dbReference>
<name>A0ABS4GTH7_9BACL</name>
<feature type="transmembrane region" description="Helical" evidence="1">
    <location>
        <begin position="46"/>
        <end position="64"/>
    </location>
</feature>
<keyword evidence="1" id="KW-0812">Transmembrane</keyword>
<keyword evidence="1" id="KW-0472">Membrane</keyword>
<keyword evidence="3" id="KW-1185">Reference proteome</keyword>
<dbReference type="Pfam" id="PF04367">
    <property type="entry name" value="DUF502"/>
    <property type="match status" value="1"/>
</dbReference>
<keyword evidence="1" id="KW-1133">Transmembrane helix</keyword>
<dbReference type="Proteomes" id="UP001519343">
    <property type="component" value="Unassembled WGS sequence"/>
</dbReference>
<accession>A0ABS4GTH7</accession>
<protein>
    <submittedName>
        <fullName evidence="2">Membrane protein</fullName>
    </submittedName>
</protein>
<reference evidence="2 3" key="1">
    <citation type="submission" date="2021-03" db="EMBL/GenBank/DDBJ databases">
        <title>Genomic Encyclopedia of Type Strains, Phase IV (KMG-IV): sequencing the most valuable type-strain genomes for metagenomic binning, comparative biology and taxonomic classification.</title>
        <authorList>
            <person name="Goeker M."/>
        </authorList>
    </citation>
    <scope>NUCLEOTIDE SEQUENCE [LARGE SCALE GENOMIC DNA]</scope>
    <source>
        <strain evidence="2 3">DSM 24738</strain>
    </source>
</reference>
<dbReference type="PANTHER" id="PTHR31876">
    <property type="entry name" value="COV-LIKE PROTEIN 1"/>
    <property type="match status" value="1"/>
</dbReference>
<evidence type="ECO:0000256" key="1">
    <source>
        <dbReference type="SAM" id="Phobius"/>
    </source>
</evidence>
<proteinExistence type="predicted"/>
<dbReference type="EMBL" id="JAGGKT010000012">
    <property type="protein sequence ID" value="MBP1933586.1"/>
    <property type="molecule type" value="Genomic_DNA"/>
</dbReference>
<gene>
    <name evidence="2" type="ORF">J2Z37_003599</name>
</gene>
<sequence length="194" mass="22041">MKRILFSGLMVTVPLGITLYTIYLIYTWLNSISSWLPLPMFPGSGILYIFLFIAVVGYISQWWVAKKGLAWIEKVIGKFPIIKTLYKMTKETLSSFGGEKKAFSQVVLYQEHPDVMRIGFLTAEDVHQFELGDDYVAVYFPHGLQVSGELRLIPRNLITYVQTPVEDALQFCLSAGVASSKKENPMEFRATKEV</sequence>
<evidence type="ECO:0000313" key="2">
    <source>
        <dbReference type="EMBL" id="MBP1933586.1"/>
    </source>
</evidence>
<dbReference type="PANTHER" id="PTHR31876:SF26">
    <property type="entry name" value="PROTEIN LIKE COV 2"/>
    <property type="match status" value="1"/>
</dbReference>
<comment type="caution">
    <text evidence="2">The sequence shown here is derived from an EMBL/GenBank/DDBJ whole genome shotgun (WGS) entry which is preliminary data.</text>
</comment>
<evidence type="ECO:0000313" key="3">
    <source>
        <dbReference type="Proteomes" id="UP001519343"/>
    </source>
</evidence>
<organism evidence="2 3">
    <name type="scientific">Ammoniphilus resinae</name>
    <dbReference type="NCBI Taxonomy" id="861532"/>
    <lineage>
        <taxon>Bacteria</taxon>
        <taxon>Bacillati</taxon>
        <taxon>Bacillota</taxon>
        <taxon>Bacilli</taxon>
        <taxon>Bacillales</taxon>
        <taxon>Paenibacillaceae</taxon>
        <taxon>Aneurinibacillus group</taxon>
        <taxon>Ammoniphilus</taxon>
    </lineage>
</organism>
<feature type="transmembrane region" description="Helical" evidence="1">
    <location>
        <begin position="5"/>
        <end position="26"/>
    </location>
</feature>